<keyword evidence="1" id="KW-0812">Transmembrane</keyword>
<feature type="transmembrane region" description="Helical" evidence="1">
    <location>
        <begin position="7"/>
        <end position="27"/>
    </location>
</feature>
<evidence type="ECO:0000313" key="2">
    <source>
        <dbReference type="EMBL" id="VAX35647.1"/>
    </source>
</evidence>
<organism evidence="2">
    <name type="scientific">hydrothermal vent metagenome</name>
    <dbReference type="NCBI Taxonomy" id="652676"/>
    <lineage>
        <taxon>unclassified sequences</taxon>
        <taxon>metagenomes</taxon>
        <taxon>ecological metagenomes</taxon>
    </lineage>
</organism>
<dbReference type="GO" id="GO:0016491">
    <property type="term" value="F:oxidoreductase activity"/>
    <property type="evidence" value="ECO:0007669"/>
    <property type="project" value="InterPro"/>
</dbReference>
<keyword evidence="1" id="KW-1133">Transmembrane helix</keyword>
<dbReference type="NCBIfam" id="NF047509">
    <property type="entry name" value="Rv3131_FMN_oxido"/>
    <property type="match status" value="1"/>
</dbReference>
<evidence type="ECO:0000256" key="1">
    <source>
        <dbReference type="SAM" id="Phobius"/>
    </source>
</evidence>
<dbReference type="EMBL" id="UOGJ01000068">
    <property type="protein sequence ID" value="VAX35647.1"/>
    <property type="molecule type" value="Genomic_DNA"/>
</dbReference>
<protein>
    <submittedName>
        <fullName evidence="2">Twin-arginine translocation pathway signal</fullName>
    </submittedName>
</protein>
<reference evidence="2" key="1">
    <citation type="submission" date="2018-06" db="EMBL/GenBank/DDBJ databases">
        <authorList>
            <person name="Zhirakovskaya E."/>
        </authorList>
    </citation>
    <scope>NUCLEOTIDE SEQUENCE</scope>
</reference>
<dbReference type="AlphaFoldDB" id="A0A3B1E1P1"/>
<dbReference type="Gene3D" id="3.40.109.10">
    <property type="entry name" value="NADH Oxidase"/>
    <property type="match status" value="1"/>
</dbReference>
<dbReference type="InterPro" id="IPR000415">
    <property type="entry name" value="Nitroreductase-like"/>
</dbReference>
<keyword evidence="1" id="KW-0472">Membrane</keyword>
<sequence>MNRRKFLKIVGGGVIVAAGTGIIGFFATRTPNRALKPWLDSGTAYTEPRERALSYAILTPNPHNRQPWKIDLSNPDTIKILVDTDQMLPHTDPFNRQITIGFGCFLEVLRMAAAQDGFRVEENLFPEGSVETQLDERPVAILKLLRDTKIKPDPLFLHVLKRRSLKDPYDLSHPISDKTLLSIEEATDAQNRIGTTNDPKMVEKIRQLTRQAMKIEIETPQTYKESVNLFRIGKKEIEANPDGIDFSGPLFESLALAGFFSREGALDRNSSEFKQGIAAVMENVDTAMGYVWLVSKTNTRIAQIKSGRDWVRINLATTGLGLGTHPLSQALQEYSEMTQMYKKLHEIFAPDGGTVQMLARLGFGNKVAASPRWALEKKIIGV</sequence>
<proteinExistence type="predicted"/>
<dbReference type="SUPFAM" id="SSF55469">
    <property type="entry name" value="FMN-dependent nitroreductase-like"/>
    <property type="match status" value="1"/>
</dbReference>
<gene>
    <name evidence="2" type="ORF">MNBD_UNCLBAC01-279</name>
</gene>
<accession>A0A3B1E1P1</accession>
<name>A0A3B1E1P1_9ZZZZ</name>